<organism evidence="3 4">
    <name type="scientific">Georgenia halophila</name>
    <dbReference type="NCBI Taxonomy" id="620889"/>
    <lineage>
        <taxon>Bacteria</taxon>
        <taxon>Bacillati</taxon>
        <taxon>Actinomycetota</taxon>
        <taxon>Actinomycetes</taxon>
        <taxon>Micrococcales</taxon>
        <taxon>Bogoriellaceae</taxon>
        <taxon>Georgenia</taxon>
    </lineage>
</organism>
<keyword evidence="2" id="KW-0812">Transmembrane</keyword>
<reference evidence="4" key="1">
    <citation type="journal article" date="2019" name="Int. J. Syst. Evol. Microbiol.">
        <title>The Global Catalogue of Microorganisms (GCM) 10K type strain sequencing project: providing services to taxonomists for standard genome sequencing and annotation.</title>
        <authorList>
            <consortium name="The Broad Institute Genomics Platform"/>
            <consortium name="The Broad Institute Genome Sequencing Center for Infectious Disease"/>
            <person name="Wu L."/>
            <person name="Ma J."/>
        </authorList>
    </citation>
    <scope>NUCLEOTIDE SEQUENCE [LARGE SCALE GENOMIC DNA]</scope>
    <source>
        <strain evidence="4">JCM 17810</strain>
    </source>
</reference>
<keyword evidence="2" id="KW-1133">Transmembrane helix</keyword>
<dbReference type="RefSeq" id="WP_345218607.1">
    <property type="nucleotide sequence ID" value="NZ_BAABGN010000013.1"/>
</dbReference>
<evidence type="ECO:0000256" key="1">
    <source>
        <dbReference type="SAM" id="MobiDB-lite"/>
    </source>
</evidence>
<evidence type="ECO:0000313" key="4">
    <source>
        <dbReference type="Proteomes" id="UP001500622"/>
    </source>
</evidence>
<feature type="transmembrane region" description="Helical" evidence="2">
    <location>
        <begin position="283"/>
        <end position="302"/>
    </location>
</feature>
<dbReference type="Proteomes" id="UP001500622">
    <property type="component" value="Unassembled WGS sequence"/>
</dbReference>
<feature type="transmembrane region" description="Helical" evidence="2">
    <location>
        <begin position="260"/>
        <end position="277"/>
    </location>
</feature>
<evidence type="ECO:0000313" key="3">
    <source>
        <dbReference type="EMBL" id="GAA4432700.1"/>
    </source>
</evidence>
<feature type="region of interest" description="Disordered" evidence="1">
    <location>
        <begin position="62"/>
        <end position="81"/>
    </location>
</feature>
<dbReference type="EMBL" id="BAABGN010000013">
    <property type="protein sequence ID" value="GAA4432700.1"/>
    <property type="molecule type" value="Genomic_DNA"/>
</dbReference>
<gene>
    <name evidence="3" type="ORF">GCM10023169_38750</name>
</gene>
<keyword evidence="2" id="KW-0472">Membrane</keyword>
<name>A0ABP8LNH4_9MICO</name>
<accession>A0ABP8LNH4</accession>
<feature type="transmembrane region" description="Helical" evidence="2">
    <location>
        <begin position="330"/>
        <end position="348"/>
    </location>
</feature>
<protein>
    <submittedName>
        <fullName evidence="3">Uncharacterized protein</fullName>
    </submittedName>
</protein>
<feature type="transmembrane region" description="Helical" evidence="2">
    <location>
        <begin position="360"/>
        <end position="376"/>
    </location>
</feature>
<sequence>MAGLTRDAHVVRDWHLPADWAAQEDLAVFGAAGPPLFQDDSGTLAAPGGPVTVAVHTEELHGSQASGTKVPGTRSAGHQMSVDRTVRRPPTLLVERRALNVDGAYARDVLARARPGTAGVDARPTRRVVRSRYGPVTLLLSRPWGARTGPDVRVVAVIVPDGAKDAVVLTFTWDDEGGMASLEALVMRTVQQLELVIEEEDAAPSGAAQVTESVAEHGAAFPPSEWVGTWNRGKPGTVAAWLTALVRRLFGTARFGRPSFVVWILLAVMIAAVWALAGTVAGQVVLGVVLVATWVLPLLLTWRSWTLLHGLVTDPRDYTATPQANARTSVWLYVATAAVLGVILFASVRSGNHLRNEGTLVLWVLAHVLLVLLEHARAHARRFRARLAAS</sequence>
<proteinExistence type="predicted"/>
<keyword evidence="4" id="KW-1185">Reference proteome</keyword>
<evidence type="ECO:0000256" key="2">
    <source>
        <dbReference type="SAM" id="Phobius"/>
    </source>
</evidence>
<comment type="caution">
    <text evidence="3">The sequence shown here is derived from an EMBL/GenBank/DDBJ whole genome shotgun (WGS) entry which is preliminary data.</text>
</comment>